<keyword evidence="7" id="KW-1185">Reference proteome</keyword>
<dbReference type="GO" id="GO:0003677">
    <property type="term" value="F:DNA binding"/>
    <property type="evidence" value="ECO:0007669"/>
    <property type="project" value="UniProtKB-KW"/>
</dbReference>
<dbReference type="PROSITE" id="PS50931">
    <property type="entry name" value="HTH_LYSR"/>
    <property type="match status" value="1"/>
</dbReference>
<dbReference type="PANTHER" id="PTHR30346">
    <property type="entry name" value="TRANSCRIPTIONAL DUAL REGULATOR HCAR-RELATED"/>
    <property type="match status" value="1"/>
</dbReference>
<dbReference type="Gene3D" id="1.10.10.10">
    <property type="entry name" value="Winged helix-like DNA-binding domain superfamily/Winged helix DNA-binding domain"/>
    <property type="match status" value="1"/>
</dbReference>
<evidence type="ECO:0000313" key="6">
    <source>
        <dbReference type="EMBL" id="NIH79612.1"/>
    </source>
</evidence>
<dbReference type="InterPro" id="IPR000847">
    <property type="entry name" value="LysR_HTH_N"/>
</dbReference>
<comment type="caution">
    <text evidence="6">The sequence shown here is derived from an EMBL/GenBank/DDBJ whole genome shotgun (WGS) entry which is preliminary data.</text>
</comment>
<dbReference type="EMBL" id="JAANOU010000001">
    <property type="protein sequence ID" value="NIH79612.1"/>
    <property type="molecule type" value="Genomic_DNA"/>
</dbReference>
<organism evidence="6 7">
    <name type="scientific">Amycolatopsis viridis</name>
    <dbReference type="NCBI Taxonomy" id="185678"/>
    <lineage>
        <taxon>Bacteria</taxon>
        <taxon>Bacillati</taxon>
        <taxon>Actinomycetota</taxon>
        <taxon>Actinomycetes</taxon>
        <taxon>Pseudonocardiales</taxon>
        <taxon>Pseudonocardiaceae</taxon>
        <taxon>Amycolatopsis</taxon>
    </lineage>
</organism>
<evidence type="ECO:0000256" key="4">
    <source>
        <dbReference type="ARBA" id="ARBA00023163"/>
    </source>
</evidence>
<keyword evidence="4" id="KW-0804">Transcription</keyword>
<proteinExistence type="inferred from homology"/>
<dbReference type="SUPFAM" id="SSF46785">
    <property type="entry name" value="Winged helix' DNA-binding domain"/>
    <property type="match status" value="1"/>
</dbReference>
<evidence type="ECO:0000313" key="7">
    <source>
        <dbReference type="Proteomes" id="UP000754495"/>
    </source>
</evidence>
<gene>
    <name evidence="6" type="ORF">FHX46_002142</name>
</gene>
<dbReference type="Pfam" id="PF00126">
    <property type="entry name" value="HTH_1"/>
    <property type="match status" value="1"/>
</dbReference>
<dbReference type="RefSeq" id="WP_167112914.1">
    <property type="nucleotide sequence ID" value="NZ_JAANOU010000001.1"/>
</dbReference>
<keyword evidence="2" id="KW-0805">Transcription regulation</keyword>
<dbReference type="InterPro" id="IPR036388">
    <property type="entry name" value="WH-like_DNA-bd_sf"/>
</dbReference>
<protein>
    <submittedName>
        <fullName evidence="6">DNA-binding transcriptional LysR family regulator</fullName>
    </submittedName>
</protein>
<evidence type="ECO:0000256" key="1">
    <source>
        <dbReference type="ARBA" id="ARBA00009437"/>
    </source>
</evidence>
<dbReference type="InterPro" id="IPR036390">
    <property type="entry name" value="WH_DNA-bd_sf"/>
</dbReference>
<accession>A0ABX0SUJ5</accession>
<dbReference type="Proteomes" id="UP000754495">
    <property type="component" value="Unassembled WGS sequence"/>
</dbReference>
<evidence type="ECO:0000259" key="5">
    <source>
        <dbReference type="PROSITE" id="PS50931"/>
    </source>
</evidence>
<dbReference type="PANTHER" id="PTHR30346:SF0">
    <property type="entry name" value="HCA OPERON TRANSCRIPTIONAL ACTIVATOR HCAR"/>
    <property type="match status" value="1"/>
</dbReference>
<evidence type="ECO:0000256" key="2">
    <source>
        <dbReference type="ARBA" id="ARBA00023015"/>
    </source>
</evidence>
<evidence type="ECO:0000256" key="3">
    <source>
        <dbReference type="ARBA" id="ARBA00023125"/>
    </source>
</evidence>
<keyword evidence="3 6" id="KW-0238">DNA-binding</keyword>
<name>A0ABX0SUJ5_9PSEU</name>
<comment type="similarity">
    <text evidence="1">Belongs to the LysR transcriptional regulatory family.</text>
</comment>
<dbReference type="CDD" id="cd08414">
    <property type="entry name" value="PBP2_LTTR_aromatics_like"/>
    <property type="match status" value="1"/>
</dbReference>
<dbReference type="Gene3D" id="3.40.190.10">
    <property type="entry name" value="Periplasmic binding protein-like II"/>
    <property type="match status" value="4"/>
</dbReference>
<dbReference type="InterPro" id="IPR005119">
    <property type="entry name" value="LysR_subst-bd"/>
</dbReference>
<reference evidence="6 7" key="1">
    <citation type="submission" date="2020-03" db="EMBL/GenBank/DDBJ databases">
        <title>Sequencing the genomes of 1000 actinobacteria strains.</title>
        <authorList>
            <person name="Klenk H.-P."/>
        </authorList>
    </citation>
    <scope>NUCLEOTIDE SEQUENCE [LARGE SCALE GENOMIC DNA]</scope>
    <source>
        <strain evidence="6 7">DSM 45668</strain>
    </source>
</reference>
<dbReference type="PRINTS" id="PR00039">
    <property type="entry name" value="HTHLYSR"/>
</dbReference>
<sequence length="271" mass="29994">MDLDLRKLRYFAAVAEHGHFGRAAERLHIAQPVLSRQIRALERELGCELLERTTRSVRLTPAGEQLYADAPGVLATAVAATRRAYGAARGSRRLVVGFAPGLTVSPAVRAFTQEHPQVEVELLHLHWFEQAEALRDGRADVGYLRRPFDPAGLHTLRVGSEPKVVCLPAAHPLAARRRVRYADLDGVPVIDATDRRVTTIEEKLELVAAGRGCAMVPRSVARYYSRPDIVHRTIGDAGEYEICLAVAEENRRPHLADFVAVAARTLPGRRR</sequence>
<dbReference type="Pfam" id="PF03466">
    <property type="entry name" value="LysR_substrate"/>
    <property type="match status" value="1"/>
</dbReference>
<feature type="domain" description="HTH lysR-type" evidence="5">
    <location>
        <begin position="3"/>
        <end position="60"/>
    </location>
</feature>
<dbReference type="SUPFAM" id="SSF53850">
    <property type="entry name" value="Periplasmic binding protein-like II"/>
    <property type="match status" value="1"/>
</dbReference>